<evidence type="ECO:0000256" key="1">
    <source>
        <dbReference type="SAM" id="MobiDB-lite"/>
    </source>
</evidence>
<gene>
    <name evidence="2" type="ORF">ACFQJ6_12305</name>
</gene>
<dbReference type="AlphaFoldDB" id="A0ABD5WSK3"/>
<dbReference type="Proteomes" id="UP001596407">
    <property type="component" value="Unassembled WGS sequence"/>
</dbReference>
<protein>
    <submittedName>
        <fullName evidence="2">Uncharacterized protein</fullName>
    </submittedName>
</protein>
<dbReference type="RefSeq" id="WP_382209848.1">
    <property type="nucleotide sequence ID" value="NZ_JBHSZH010000005.1"/>
</dbReference>
<dbReference type="EMBL" id="JBHSZH010000005">
    <property type="protein sequence ID" value="MFC7080773.1"/>
    <property type="molecule type" value="Genomic_DNA"/>
</dbReference>
<accession>A0ABD5WSK3</accession>
<feature type="region of interest" description="Disordered" evidence="1">
    <location>
        <begin position="1"/>
        <end position="26"/>
    </location>
</feature>
<evidence type="ECO:0000313" key="2">
    <source>
        <dbReference type="EMBL" id="MFC7080773.1"/>
    </source>
</evidence>
<keyword evidence="3" id="KW-1185">Reference proteome</keyword>
<name>A0ABD5WSK3_9EURY</name>
<reference evidence="2 3" key="1">
    <citation type="journal article" date="2019" name="Int. J. Syst. Evol. Microbiol.">
        <title>The Global Catalogue of Microorganisms (GCM) 10K type strain sequencing project: providing services to taxonomists for standard genome sequencing and annotation.</title>
        <authorList>
            <consortium name="The Broad Institute Genomics Platform"/>
            <consortium name="The Broad Institute Genome Sequencing Center for Infectious Disease"/>
            <person name="Wu L."/>
            <person name="Ma J."/>
        </authorList>
    </citation>
    <scope>NUCLEOTIDE SEQUENCE [LARGE SCALE GENOMIC DNA]</scope>
    <source>
        <strain evidence="2 3">DT72</strain>
    </source>
</reference>
<comment type="caution">
    <text evidence="2">The sequence shown here is derived from an EMBL/GenBank/DDBJ whole genome shotgun (WGS) entry which is preliminary data.</text>
</comment>
<organism evidence="2 3">
    <name type="scientific">Halorussus caseinilyticus</name>
    <dbReference type="NCBI Taxonomy" id="3034025"/>
    <lineage>
        <taxon>Archaea</taxon>
        <taxon>Methanobacteriati</taxon>
        <taxon>Methanobacteriota</taxon>
        <taxon>Stenosarchaea group</taxon>
        <taxon>Halobacteria</taxon>
        <taxon>Halobacteriales</taxon>
        <taxon>Haladaptataceae</taxon>
        <taxon>Halorussus</taxon>
    </lineage>
</organism>
<feature type="compositionally biased region" description="Polar residues" evidence="1">
    <location>
        <begin position="10"/>
        <end position="24"/>
    </location>
</feature>
<proteinExistence type="predicted"/>
<sequence>MSPDDVASEGNDSVTDNGDGTVTVSGVAGNGYGDSYFVDGDVISMDLDESKWTIRYGGEEVGVSDLSLPNKLVIDGSNAPRLASDYTFEVSGTARKSAALGSVNDHDTISDGQISGRVIGGKDGFRFSGEITAFELDGPATVQVEDGS</sequence>
<evidence type="ECO:0000313" key="3">
    <source>
        <dbReference type="Proteomes" id="UP001596407"/>
    </source>
</evidence>